<dbReference type="RefSeq" id="WP_270004985.1">
    <property type="nucleotide sequence ID" value="NZ_JAPFGC010000002.1"/>
</dbReference>
<name>A0ABT4RWT5_9FLAO</name>
<sequence>MAIKAKKIFKIILGVIIFFTLPSLLFFGFVYFKYAEDLPQINPTEKADILANKMLEALDYEAYKNTDYIEFTFKQRHKYQWNKLENTCNVFWSHFKVELDLNNKSKSKVFVQDQVYNGVEKDKYIQKATDYFNNDTFWLVAPYKVFDAGSKRSIAKNEDGEEGLLVTYAKGGSTPGDSYLWHLDENYKPKSFQMWVDILPIGGLEATWSDWKTTETNAQLPTFHKFMFLGLELDDIKTKIDTSKVFYPKKKIFTNRNNLKEIKLDSLNSFLGLIHEIDENISNNNFSYLSYNNNGKSYKVLNTQPYTLDYICFSCDQVLEVYNSDIYQCEKVIGNIDRNFEEILENYYLSENKELVIMIKISQQNSFPLLKQIIEKVSNSYVDLRSKYKREKYFKIRFVNSIPSLTKNIIVD</sequence>
<evidence type="ECO:0000256" key="1">
    <source>
        <dbReference type="SAM" id="Phobius"/>
    </source>
</evidence>
<proteinExistence type="predicted"/>
<keyword evidence="1" id="KW-0472">Membrane</keyword>
<keyword evidence="1" id="KW-1133">Transmembrane helix</keyword>
<feature type="transmembrane region" description="Helical" evidence="1">
    <location>
        <begin position="12"/>
        <end position="32"/>
    </location>
</feature>
<dbReference type="Proteomes" id="UP001149142">
    <property type="component" value="Unassembled WGS sequence"/>
</dbReference>
<accession>A0ABT4RWT5</accession>
<keyword evidence="3" id="KW-1185">Reference proteome</keyword>
<protein>
    <submittedName>
        <fullName evidence="2">Uncharacterized protein</fullName>
    </submittedName>
</protein>
<organism evidence="2 3">
    <name type="scientific">Mesoflavibacter profundi</name>
    <dbReference type="NCBI Taxonomy" id="2708110"/>
    <lineage>
        <taxon>Bacteria</taxon>
        <taxon>Pseudomonadati</taxon>
        <taxon>Bacteroidota</taxon>
        <taxon>Flavobacteriia</taxon>
        <taxon>Flavobacteriales</taxon>
        <taxon>Flavobacteriaceae</taxon>
        <taxon>Mesoflavibacter</taxon>
    </lineage>
</organism>
<evidence type="ECO:0000313" key="3">
    <source>
        <dbReference type="Proteomes" id="UP001149142"/>
    </source>
</evidence>
<dbReference type="EMBL" id="JAPFGC010000002">
    <property type="protein sequence ID" value="MDA0176287.1"/>
    <property type="molecule type" value="Genomic_DNA"/>
</dbReference>
<comment type="caution">
    <text evidence="2">The sequence shown here is derived from an EMBL/GenBank/DDBJ whole genome shotgun (WGS) entry which is preliminary data.</text>
</comment>
<gene>
    <name evidence="2" type="ORF">OOZ35_02150</name>
</gene>
<evidence type="ECO:0000313" key="2">
    <source>
        <dbReference type="EMBL" id="MDA0176287.1"/>
    </source>
</evidence>
<keyword evidence="1" id="KW-0812">Transmembrane</keyword>
<reference evidence="2" key="1">
    <citation type="submission" date="2022-11" db="EMBL/GenBank/DDBJ databases">
        <title>Refractory cell wall polysaccharides provide important carbon source for microbial heterotrophs in the hadal ocean.</title>
        <authorList>
            <person name="Zhu X."/>
        </authorList>
    </citation>
    <scope>NUCLEOTIDE SEQUENCE</scope>
    <source>
        <strain evidence="2">MTRN7</strain>
    </source>
</reference>